<dbReference type="AlphaFoldDB" id="A0A3G2S2D9"/>
<feature type="domain" description="SNARE-complex protein Syntaxin-18 N-terminal" evidence="11">
    <location>
        <begin position="11"/>
        <end position="90"/>
    </location>
</feature>
<dbReference type="GO" id="GO:0031201">
    <property type="term" value="C:SNARE complex"/>
    <property type="evidence" value="ECO:0007669"/>
    <property type="project" value="TreeGrafter"/>
</dbReference>
<evidence type="ECO:0000256" key="1">
    <source>
        <dbReference type="ARBA" id="ARBA00004211"/>
    </source>
</evidence>
<protein>
    <submittedName>
        <fullName evidence="12">Syntaxin ufe1</fullName>
    </submittedName>
</protein>
<evidence type="ECO:0000256" key="7">
    <source>
        <dbReference type="ARBA" id="ARBA00023054"/>
    </source>
</evidence>
<evidence type="ECO:0000259" key="11">
    <source>
        <dbReference type="Pfam" id="PF10496"/>
    </source>
</evidence>
<comment type="similarity">
    <text evidence="2">Belongs to the syntaxin family.</text>
</comment>
<gene>
    <name evidence="12" type="primary">ufe1</name>
    <name evidence="12" type="ORF">DNF11_1281</name>
</gene>
<accession>A0A3G2S2D9</accession>
<dbReference type="Gene3D" id="1.20.5.110">
    <property type="match status" value="1"/>
</dbReference>
<dbReference type="EMBL" id="CP033149">
    <property type="protein sequence ID" value="AYO42231.1"/>
    <property type="molecule type" value="Genomic_DNA"/>
</dbReference>
<dbReference type="Pfam" id="PF10496">
    <property type="entry name" value="Syntaxin-18_N"/>
    <property type="match status" value="1"/>
</dbReference>
<keyword evidence="8 10" id="KW-0472">Membrane</keyword>
<evidence type="ECO:0000256" key="4">
    <source>
        <dbReference type="ARBA" id="ARBA00022692"/>
    </source>
</evidence>
<feature type="transmembrane region" description="Helical" evidence="10">
    <location>
        <begin position="341"/>
        <end position="362"/>
    </location>
</feature>
<dbReference type="VEuPathDB" id="FungiDB:DNF11_1281"/>
<dbReference type="PANTHER" id="PTHR15959:SF0">
    <property type="entry name" value="SYNTAXIN-18"/>
    <property type="match status" value="1"/>
</dbReference>
<dbReference type="OrthoDB" id="342981at2759"/>
<evidence type="ECO:0000256" key="10">
    <source>
        <dbReference type="SAM" id="Phobius"/>
    </source>
</evidence>
<dbReference type="PANTHER" id="PTHR15959">
    <property type="entry name" value="SYNTAXIN-18"/>
    <property type="match status" value="1"/>
</dbReference>
<evidence type="ECO:0000313" key="13">
    <source>
        <dbReference type="Proteomes" id="UP000269793"/>
    </source>
</evidence>
<keyword evidence="4 10" id="KW-0812">Transmembrane</keyword>
<sequence>MRHHGPPPVIDETSTFVGLLKEYSEHQVVERKKPVDPAVSKQLEAAASWTREAYVIKRHISSLFAFLAMIRRPYLDITSKNRRNTDMEEEKMDFSDTFSRWQGASSLTESERDEVDFQVKLLVKQCLSRVQELERGEMLRSQAVSRAFEKAGLGGLAGLNLFKSTVLLQRQAASNMLGLHHKAITQYLSEQLAQASSIQATLQQRRVDMQRQRFEKLADRANRPATSQEGAVLSEEDLRGSIGAMGEEGVDVVSQLSSEQLQVFEEEASTLVQSLEADLFAVQHAEQQLHDISSLQTKIVQHLEEQNEHVDTLLDEGSTHGEQVTRGNQQLRRAKERNRQANRYLSLFFVASGLLLLFMHYLD</sequence>
<feature type="region of interest" description="Disordered" evidence="9">
    <location>
        <begin position="315"/>
        <end position="335"/>
    </location>
</feature>
<evidence type="ECO:0000256" key="6">
    <source>
        <dbReference type="ARBA" id="ARBA00022989"/>
    </source>
</evidence>
<reference evidence="12 13" key="1">
    <citation type="submission" date="2018-10" db="EMBL/GenBank/DDBJ databases">
        <title>Complete genome sequence of Malassezia restricta CBS 7877.</title>
        <authorList>
            <person name="Morand S.C."/>
            <person name="Bertignac M."/>
            <person name="Iltis A."/>
            <person name="Kolder I."/>
            <person name="Pirovano W."/>
            <person name="Jourdain R."/>
            <person name="Clavaud C."/>
        </authorList>
    </citation>
    <scope>NUCLEOTIDE SEQUENCE [LARGE SCALE GENOMIC DNA]</scope>
    <source>
        <strain evidence="12 13">CBS 7877</strain>
    </source>
</reference>
<keyword evidence="5" id="KW-0653">Protein transport</keyword>
<keyword evidence="3" id="KW-0813">Transport</keyword>
<dbReference type="STRING" id="425264.A0A3G2S2D9"/>
<evidence type="ECO:0000256" key="9">
    <source>
        <dbReference type="SAM" id="MobiDB-lite"/>
    </source>
</evidence>
<keyword evidence="6 10" id="KW-1133">Transmembrane helix</keyword>
<dbReference type="GO" id="GO:0015031">
    <property type="term" value="P:protein transport"/>
    <property type="evidence" value="ECO:0007669"/>
    <property type="project" value="UniProtKB-KW"/>
</dbReference>
<keyword evidence="13" id="KW-1185">Reference proteome</keyword>
<evidence type="ECO:0000313" key="12">
    <source>
        <dbReference type="EMBL" id="AYO42231.1"/>
    </source>
</evidence>
<organism evidence="12 13">
    <name type="scientific">Malassezia restricta (strain ATCC 96810 / NBRC 103918 / CBS 7877)</name>
    <name type="common">Seborrheic dermatitis infection agent</name>
    <dbReference type="NCBI Taxonomy" id="425264"/>
    <lineage>
        <taxon>Eukaryota</taxon>
        <taxon>Fungi</taxon>
        <taxon>Dikarya</taxon>
        <taxon>Basidiomycota</taxon>
        <taxon>Ustilaginomycotina</taxon>
        <taxon>Malasseziomycetes</taxon>
        <taxon>Malasseziales</taxon>
        <taxon>Malasseziaceae</taxon>
        <taxon>Malassezia</taxon>
    </lineage>
</organism>
<dbReference type="Proteomes" id="UP000269793">
    <property type="component" value="Chromosome II"/>
</dbReference>
<dbReference type="GO" id="GO:0006890">
    <property type="term" value="P:retrograde vesicle-mediated transport, Golgi to endoplasmic reticulum"/>
    <property type="evidence" value="ECO:0007669"/>
    <property type="project" value="TreeGrafter"/>
</dbReference>
<proteinExistence type="inferred from homology"/>
<comment type="subcellular location">
    <subcellularLocation>
        <location evidence="1">Membrane</location>
        <topology evidence="1">Single-pass type IV membrane protein</topology>
    </subcellularLocation>
</comment>
<evidence type="ECO:0000256" key="8">
    <source>
        <dbReference type="ARBA" id="ARBA00023136"/>
    </source>
</evidence>
<dbReference type="InterPro" id="IPR019529">
    <property type="entry name" value="Syntaxin-18_N"/>
</dbReference>
<dbReference type="GO" id="GO:0005783">
    <property type="term" value="C:endoplasmic reticulum"/>
    <property type="evidence" value="ECO:0007669"/>
    <property type="project" value="TreeGrafter"/>
</dbReference>
<name>A0A3G2S2D9_MALR7</name>
<feature type="compositionally biased region" description="Polar residues" evidence="9">
    <location>
        <begin position="320"/>
        <end position="331"/>
    </location>
</feature>
<evidence type="ECO:0000256" key="2">
    <source>
        <dbReference type="ARBA" id="ARBA00009063"/>
    </source>
</evidence>
<evidence type="ECO:0000256" key="5">
    <source>
        <dbReference type="ARBA" id="ARBA00022927"/>
    </source>
</evidence>
<keyword evidence="7" id="KW-0175">Coiled coil</keyword>
<evidence type="ECO:0000256" key="3">
    <source>
        <dbReference type="ARBA" id="ARBA00022448"/>
    </source>
</evidence>